<dbReference type="SUPFAM" id="SSF54534">
    <property type="entry name" value="FKBP-like"/>
    <property type="match status" value="1"/>
</dbReference>
<reference evidence="12 13" key="1">
    <citation type="submission" date="2020-08" db="EMBL/GenBank/DDBJ databases">
        <title>Bridging the membrane lipid divide: bacteria of the FCB group superphylum have the potential to synthesize archaeal ether lipids.</title>
        <authorList>
            <person name="Villanueva L."/>
            <person name="Von Meijenfeldt F.A.B."/>
            <person name="Westbye A.B."/>
            <person name="Yadav S."/>
            <person name="Hopmans E.C."/>
            <person name="Dutilh B.E."/>
            <person name="Sinninghe Damste J.S."/>
        </authorList>
    </citation>
    <scope>NUCLEOTIDE SEQUENCE [LARGE SCALE GENOMIC DNA]</scope>
    <source>
        <strain evidence="12">NIOZ-UU17</strain>
    </source>
</reference>
<organism evidence="12 13">
    <name type="scientific">Candidatus Desulfatibia vada</name>
    <dbReference type="NCBI Taxonomy" id="2841696"/>
    <lineage>
        <taxon>Bacteria</taxon>
        <taxon>Pseudomonadati</taxon>
        <taxon>Thermodesulfobacteriota</taxon>
        <taxon>Desulfobacteria</taxon>
        <taxon>Desulfobacterales</taxon>
        <taxon>Desulfobacterales incertae sedis</taxon>
        <taxon>Candidatus Desulfatibia</taxon>
    </lineage>
</organism>
<dbReference type="PANTHER" id="PTHR47861">
    <property type="entry name" value="FKBP-TYPE PEPTIDYL-PROLYL CIS-TRANS ISOMERASE SLYD"/>
    <property type="match status" value="1"/>
</dbReference>
<evidence type="ECO:0000313" key="13">
    <source>
        <dbReference type="Proteomes" id="UP000605201"/>
    </source>
</evidence>
<proteinExistence type="inferred from homology"/>
<dbReference type="InterPro" id="IPR046357">
    <property type="entry name" value="PPIase_dom_sf"/>
</dbReference>
<evidence type="ECO:0000259" key="11">
    <source>
        <dbReference type="PROSITE" id="PS50059"/>
    </source>
</evidence>
<dbReference type="Gene3D" id="3.10.50.40">
    <property type="match status" value="1"/>
</dbReference>
<comment type="caution">
    <text evidence="12">The sequence shown here is derived from an EMBL/GenBank/DDBJ whole genome shotgun (WGS) entry which is preliminary data.</text>
</comment>
<name>A0A8J6TW65_9BACT</name>
<keyword evidence="6" id="KW-0143">Chaperone</keyword>
<dbReference type="GO" id="GO:0042026">
    <property type="term" value="P:protein refolding"/>
    <property type="evidence" value="ECO:0007669"/>
    <property type="project" value="UniProtKB-ARBA"/>
</dbReference>
<dbReference type="GO" id="GO:0003755">
    <property type="term" value="F:peptidyl-prolyl cis-trans isomerase activity"/>
    <property type="evidence" value="ECO:0007669"/>
    <property type="project" value="UniProtKB-UniRule"/>
</dbReference>
<protein>
    <recommendedName>
        <fullName evidence="10">Peptidyl-prolyl cis-trans isomerase</fullName>
        <ecNumber evidence="10">5.2.1.8</ecNumber>
    </recommendedName>
</protein>
<evidence type="ECO:0000256" key="2">
    <source>
        <dbReference type="ARBA" id="ARBA00004496"/>
    </source>
</evidence>
<evidence type="ECO:0000256" key="8">
    <source>
        <dbReference type="ARBA" id="ARBA00037071"/>
    </source>
</evidence>
<evidence type="ECO:0000256" key="9">
    <source>
        <dbReference type="PROSITE-ProRule" id="PRU00277"/>
    </source>
</evidence>
<evidence type="ECO:0000256" key="3">
    <source>
        <dbReference type="ARBA" id="ARBA00006577"/>
    </source>
</evidence>
<evidence type="ECO:0000313" key="12">
    <source>
        <dbReference type="EMBL" id="MBC8433942.1"/>
    </source>
</evidence>
<comment type="function">
    <text evidence="8">Also involved in hydrogenase metallocenter assembly, probably by participating in the nickel insertion step. This function in hydrogenase biosynthesis requires chaperone activity and the presence of the metal-binding domain, but not PPIase activity.</text>
</comment>
<dbReference type="Pfam" id="PF00254">
    <property type="entry name" value="FKBP_C"/>
    <property type="match status" value="1"/>
</dbReference>
<keyword evidence="7 9" id="KW-0413">Isomerase</keyword>
<keyword evidence="4" id="KW-0963">Cytoplasm</keyword>
<feature type="domain" description="PPIase FKBP-type" evidence="11">
    <location>
        <begin position="8"/>
        <end position="82"/>
    </location>
</feature>
<dbReference type="InterPro" id="IPR001179">
    <property type="entry name" value="PPIase_FKBP_dom"/>
</dbReference>
<comment type="similarity">
    <text evidence="3 10">Belongs to the FKBP-type PPIase family.</text>
</comment>
<evidence type="ECO:0000256" key="6">
    <source>
        <dbReference type="ARBA" id="ARBA00023186"/>
    </source>
</evidence>
<sequence length="164" mass="17839">MVKKVEKDLFVSVDYKGTLQNGDVFDTSHGHQPLEVKVGAGQLISGFENELLGMSLNEKKTFTLEPAEAYGNRNENLKRDIPKADFPPELNPRVGMTVGLQNPEGHQVPAQIVHLDDEKLTLDMNHPLAGKTLNFEIEVVGISDTQTQAPSGCGCGCDCSQDSC</sequence>
<dbReference type="Proteomes" id="UP000605201">
    <property type="component" value="Unassembled WGS sequence"/>
</dbReference>
<comment type="subcellular location">
    <subcellularLocation>
        <location evidence="2">Cytoplasm</location>
    </subcellularLocation>
</comment>
<dbReference type="EMBL" id="JACNIG010000358">
    <property type="protein sequence ID" value="MBC8433942.1"/>
    <property type="molecule type" value="Genomic_DNA"/>
</dbReference>
<dbReference type="PANTHER" id="PTHR47861:SF3">
    <property type="entry name" value="FKBP-TYPE PEPTIDYL-PROLYL CIS-TRANS ISOMERASE SLYD"/>
    <property type="match status" value="1"/>
</dbReference>
<evidence type="ECO:0000256" key="1">
    <source>
        <dbReference type="ARBA" id="ARBA00000971"/>
    </source>
</evidence>
<comment type="catalytic activity">
    <reaction evidence="1 9 10">
        <text>[protein]-peptidylproline (omega=180) = [protein]-peptidylproline (omega=0)</text>
        <dbReference type="Rhea" id="RHEA:16237"/>
        <dbReference type="Rhea" id="RHEA-COMP:10747"/>
        <dbReference type="Rhea" id="RHEA-COMP:10748"/>
        <dbReference type="ChEBI" id="CHEBI:83833"/>
        <dbReference type="ChEBI" id="CHEBI:83834"/>
        <dbReference type="EC" id="5.2.1.8"/>
    </reaction>
</comment>
<gene>
    <name evidence="12" type="ORF">H8D96_18675</name>
</gene>
<evidence type="ECO:0000256" key="10">
    <source>
        <dbReference type="RuleBase" id="RU003915"/>
    </source>
</evidence>
<evidence type="ECO:0000256" key="4">
    <source>
        <dbReference type="ARBA" id="ARBA00022490"/>
    </source>
</evidence>
<dbReference type="AlphaFoldDB" id="A0A8J6TW65"/>
<evidence type="ECO:0000256" key="7">
    <source>
        <dbReference type="ARBA" id="ARBA00023235"/>
    </source>
</evidence>
<evidence type="ECO:0000256" key="5">
    <source>
        <dbReference type="ARBA" id="ARBA00023110"/>
    </source>
</evidence>
<dbReference type="GO" id="GO:0005737">
    <property type="term" value="C:cytoplasm"/>
    <property type="evidence" value="ECO:0007669"/>
    <property type="project" value="UniProtKB-SubCell"/>
</dbReference>
<dbReference type="PROSITE" id="PS50059">
    <property type="entry name" value="FKBP_PPIASE"/>
    <property type="match status" value="1"/>
</dbReference>
<keyword evidence="5 9" id="KW-0697">Rotamase</keyword>
<accession>A0A8J6TW65</accession>
<dbReference type="EC" id="5.2.1.8" evidence="10"/>